<feature type="compositionally biased region" description="Low complexity" evidence="1">
    <location>
        <begin position="1132"/>
        <end position="1172"/>
    </location>
</feature>
<feature type="compositionally biased region" description="Low complexity" evidence="1">
    <location>
        <begin position="677"/>
        <end position="690"/>
    </location>
</feature>
<feature type="compositionally biased region" description="Low complexity" evidence="1">
    <location>
        <begin position="382"/>
        <end position="396"/>
    </location>
</feature>
<feature type="region of interest" description="Disordered" evidence="1">
    <location>
        <begin position="374"/>
        <end position="417"/>
    </location>
</feature>
<feature type="compositionally biased region" description="Polar residues" evidence="1">
    <location>
        <begin position="82"/>
        <end position="96"/>
    </location>
</feature>
<feature type="region of interest" description="Disordered" evidence="1">
    <location>
        <begin position="250"/>
        <end position="269"/>
    </location>
</feature>
<feature type="region of interest" description="Disordered" evidence="1">
    <location>
        <begin position="661"/>
        <end position="690"/>
    </location>
</feature>
<feature type="compositionally biased region" description="Low complexity" evidence="1">
    <location>
        <begin position="888"/>
        <end position="949"/>
    </location>
</feature>
<gene>
    <name evidence="2" type="ORF">RRG08_039031</name>
</gene>
<feature type="compositionally biased region" description="Polar residues" evidence="1">
    <location>
        <begin position="859"/>
        <end position="882"/>
    </location>
</feature>
<feature type="compositionally biased region" description="Low complexity" evidence="1">
    <location>
        <begin position="1221"/>
        <end position="1233"/>
    </location>
</feature>
<reference evidence="2" key="1">
    <citation type="journal article" date="2023" name="G3 (Bethesda)">
        <title>A reference genome for the long-term kleptoplast-retaining sea slug Elysia crispata morphotype clarki.</title>
        <authorList>
            <person name="Eastman K.E."/>
            <person name="Pendleton A.L."/>
            <person name="Shaikh M.A."/>
            <person name="Suttiyut T."/>
            <person name="Ogas R."/>
            <person name="Tomko P."/>
            <person name="Gavelis G."/>
            <person name="Widhalm J.R."/>
            <person name="Wisecaver J.H."/>
        </authorList>
    </citation>
    <scope>NUCLEOTIDE SEQUENCE</scope>
    <source>
        <strain evidence="2">ECLA1</strain>
    </source>
</reference>
<comment type="caution">
    <text evidence="2">The sequence shown here is derived from an EMBL/GenBank/DDBJ whole genome shotgun (WGS) entry which is preliminary data.</text>
</comment>
<feature type="compositionally biased region" description="Pro residues" evidence="1">
    <location>
        <begin position="962"/>
        <end position="999"/>
    </location>
</feature>
<feature type="compositionally biased region" description="Low complexity" evidence="1">
    <location>
        <begin position="1186"/>
        <end position="1214"/>
    </location>
</feature>
<feature type="compositionally biased region" description="Polar residues" evidence="1">
    <location>
        <begin position="250"/>
        <end position="266"/>
    </location>
</feature>
<sequence>MQNKLSQVPKPKTPIISLPTIGSPPPHALDLSAWGMNRQSNLTSNSHKTTLNQPKQVEAVTKKTSNSSAASLPSRVLAPSLSPLTQNTPGQGSSKNVSAVSSLVQNLKGVAAVLARVRAVKDKATPTALTNGNAGNGKAQIMTKTVSKSAGLVPLCERVTRQSVSVSGNLEPFPTPQATYLQNTRNFTRTAIATEYISALTAKTPGTLLGQTRVQSPSGFTSLSHSSASPTVAGSISRNDHMSFNQQVKNGGSEISVSKSSGTKPNNVPPVEDLLTSYFPKAKSSVSASSIPTAVSWISGGTGSKTFQKLATDKTTSKISPTMYTSTPATISRLATSTDGSSRATSQSHTLRQPNRDMNESNSTSMVVLASLTTLAPPNPSPTDSSSSLTSESVRPQGSIPFRGSTEPSLTPRRDPARESLIATILTLTREIQNAPAFNANDSPRAPSDRYRTSYRDPNVSNTAYMHTPTIPLSIHNNNPGRLNSGGGSSRSRPNVVHNVDSYYGSFGTHSPTKLSQVGQSTQHFVRVHENGIIHPHGSRPSKRDFGNEYLRMGLGENLQYPQKSQLRTHINNFQSQNSLQAPQSNGFSKSPNQNQDYSLMLEKILSSMYDPQKLPQLTTTTTAVSPTTSPHPYRDLFLDYYRDKHFAHISSYTVPDYAAGQSSTLKSPANTAPRTSANSSQKLSSASKLKASPARLSSLLGDLATKLAKNAAQQQPKVQPVTGDNFAASSGSSSPVAPRSLSTSSSQPANSKPSEFAGLLDLTPQQQAQFNAGRWGGVAAVPGAAVGASSRGSIASNSGFNGGAAGGSNQHWGGVGGIASQGSSPSGQPQGQGSAQQSSSGSGVDLSWPSGQPIPTVPMSTSGVAPARQATSPAQENQWVQQPPPTGSGLLSPSLQQQQQQQLPQQQVTQQQQLMLQDWSMQPTTQQQQNQQARYQGPSLQQMPLLQQGPPPQQNPLFQQGPPPQQNPPFQQGPPPQQSPPVQQGPPPQQGLPLPQGPPQDQLLASLQFQPIQQNLKDPMQPPQNPPPYDLSMPPTSPNQPPPQPPLSNSPNTQHESVPPLDLSKLGSPALSQGEVPQQIMSGQERIPQLALGKAWEQSTGGGGPPIIEQSTAIPPLDISGGQNYGSSSTNQGYYGNNQNYGTSGQGQGYNSQSQGYYSQGQGYHSQDQGYATQGGQYNQQPATANQQYSQQYNQQPAANQQYSNQQKQQPAAGSKYGYQQQPRQQQKQTNQNYGPNPNYQSPNAGTVQDPFDVSGLQPTVFNPHFKGQDTQQQYVGAPKDSGFGDILGPQNPMSTGGSGYGQTQMAPQDKSDFLAKGPNPIQLNQFMAQPSAPKESNSVALESTFDALLVKLLSSTGVLQQAAAQPKPTTTTTTTPAPPALNLGSRLNEFVLGPQREFRNNAFSRIPESNTQYDSMNPFAAFMGETPPPPTTTTAAPPGRNGDFLAGFIGVNDPVQTTATAKEPRPNIYFYNHIPQTTPAPAGSSGSGSNPGSTGDTSALNKLGTEDLHSMVQGLIKVLAMRQGRKGRGHLSQRLNNRDVGPCTAAQTGTFFSI</sequence>
<feature type="region of interest" description="Disordered" evidence="1">
    <location>
        <begin position="436"/>
        <end position="462"/>
    </location>
</feature>
<feature type="compositionally biased region" description="Pro residues" evidence="1">
    <location>
        <begin position="1021"/>
        <end position="1049"/>
    </location>
</feature>
<feature type="region of interest" description="Disordered" evidence="1">
    <location>
        <begin position="1"/>
        <end position="23"/>
    </location>
</feature>
<feature type="region of interest" description="Disordered" evidence="1">
    <location>
        <begin position="1476"/>
        <end position="1503"/>
    </location>
</feature>
<feature type="compositionally biased region" description="Polar residues" evidence="1">
    <location>
        <begin position="1122"/>
        <end position="1131"/>
    </location>
</feature>
<accession>A0AAE1E5G3</accession>
<proteinExistence type="predicted"/>
<feature type="compositionally biased region" description="Polar residues" evidence="1">
    <location>
        <begin position="319"/>
        <end position="353"/>
    </location>
</feature>
<feature type="region of interest" description="Disordered" evidence="1">
    <location>
        <begin position="712"/>
        <end position="757"/>
    </location>
</feature>
<dbReference type="EMBL" id="JAWDGP010001131">
    <property type="protein sequence ID" value="KAK3794250.1"/>
    <property type="molecule type" value="Genomic_DNA"/>
</dbReference>
<feature type="compositionally biased region" description="Polar residues" evidence="1">
    <location>
        <begin position="1173"/>
        <end position="1185"/>
    </location>
</feature>
<feature type="compositionally biased region" description="Polar residues" evidence="1">
    <location>
        <begin position="661"/>
        <end position="676"/>
    </location>
</feature>
<feature type="compositionally biased region" description="Low complexity" evidence="1">
    <location>
        <begin position="1479"/>
        <end position="1497"/>
    </location>
</feature>
<feature type="region of interest" description="Disordered" evidence="1">
    <location>
        <begin position="319"/>
        <end position="362"/>
    </location>
</feature>
<feature type="compositionally biased region" description="Low complexity" evidence="1">
    <location>
        <begin position="821"/>
        <end position="844"/>
    </location>
</feature>
<feature type="compositionally biased region" description="Polar residues" evidence="1">
    <location>
        <begin position="1234"/>
        <end position="1248"/>
    </location>
</feature>
<evidence type="ECO:0000313" key="3">
    <source>
        <dbReference type="Proteomes" id="UP001283361"/>
    </source>
</evidence>
<feature type="region of interest" description="Disordered" evidence="1">
    <location>
        <begin position="62"/>
        <end position="96"/>
    </location>
</feature>
<evidence type="ECO:0000313" key="2">
    <source>
        <dbReference type="EMBL" id="KAK3794250.1"/>
    </source>
</evidence>
<feature type="region of interest" description="Disordered" evidence="1">
    <location>
        <begin position="214"/>
        <end position="237"/>
    </location>
</feature>
<feature type="compositionally biased region" description="Polar residues" evidence="1">
    <location>
        <begin position="62"/>
        <end position="71"/>
    </location>
</feature>
<name>A0AAE1E5G3_9GAST</name>
<dbReference type="Proteomes" id="UP001283361">
    <property type="component" value="Unassembled WGS sequence"/>
</dbReference>
<keyword evidence="3" id="KW-1185">Reference proteome</keyword>
<feature type="compositionally biased region" description="Low complexity" evidence="1">
    <location>
        <begin position="728"/>
        <end position="747"/>
    </location>
</feature>
<feature type="compositionally biased region" description="Polar residues" evidence="1">
    <location>
        <begin position="1006"/>
        <end position="1017"/>
    </location>
</feature>
<protein>
    <submittedName>
        <fullName evidence="2">Uncharacterized protein</fullName>
    </submittedName>
</protein>
<organism evidence="2 3">
    <name type="scientific">Elysia crispata</name>
    <name type="common">lettuce slug</name>
    <dbReference type="NCBI Taxonomy" id="231223"/>
    <lineage>
        <taxon>Eukaryota</taxon>
        <taxon>Metazoa</taxon>
        <taxon>Spiralia</taxon>
        <taxon>Lophotrochozoa</taxon>
        <taxon>Mollusca</taxon>
        <taxon>Gastropoda</taxon>
        <taxon>Heterobranchia</taxon>
        <taxon>Euthyneura</taxon>
        <taxon>Panpulmonata</taxon>
        <taxon>Sacoglossa</taxon>
        <taxon>Placobranchoidea</taxon>
        <taxon>Plakobranchidae</taxon>
        <taxon>Elysia</taxon>
    </lineage>
</organism>
<evidence type="ECO:0000256" key="1">
    <source>
        <dbReference type="SAM" id="MobiDB-lite"/>
    </source>
</evidence>
<feature type="region of interest" description="Disordered" evidence="1">
    <location>
        <begin position="806"/>
        <end position="1254"/>
    </location>
</feature>